<dbReference type="PANTHER" id="PTHR43788:SF8">
    <property type="entry name" value="DNA-BINDING PROTEIN SMUBP-2"/>
    <property type="match status" value="1"/>
</dbReference>
<dbReference type="GO" id="GO:0016787">
    <property type="term" value="F:hydrolase activity"/>
    <property type="evidence" value="ECO:0007669"/>
    <property type="project" value="UniProtKB-KW"/>
</dbReference>
<dbReference type="InterPro" id="IPR005580">
    <property type="entry name" value="DbpA/CsdA_RNA-bd_dom"/>
</dbReference>
<keyword evidence="7 14" id="KW-0347">Helicase</keyword>
<evidence type="ECO:0000313" key="14">
    <source>
        <dbReference type="EMBL" id="ADQ15293.1"/>
    </source>
</evidence>
<dbReference type="FunFam" id="3.40.50.300:FF:000326">
    <property type="entry name" value="P-loop containing nucleoside triphosphate hydrolase"/>
    <property type="match status" value="1"/>
</dbReference>
<dbReference type="RefSeq" id="WP_013406364.1">
    <property type="nucleotide sequence ID" value="NC_014654.1"/>
</dbReference>
<dbReference type="Proteomes" id="UP000007434">
    <property type="component" value="Chromosome"/>
</dbReference>
<dbReference type="GO" id="GO:0005694">
    <property type="term" value="C:chromosome"/>
    <property type="evidence" value="ECO:0007669"/>
    <property type="project" value="UniProtKB-ARBA"/>
</dbReference>
<dbReference type="Pfam" id="PF03880">
    <property type="entry name" value="DbpA"/>
    <property type="match status" value="1"/>
</dbReference>
<dbReference type="EC" id="3.6.4.12" evidence="3"/>
<dbReference type="KEGG" id="has:Halsa_1875"/>
<evidence type="ECO:0000256" key="4">
    <source>
        <dbReference type="ARBA" id="ARBA00022490"/>
    </source>
</evidence>
<evidence type="ECO:0000313" key="15">
    <source>
        <dbReference type="Proteomes" id="UP000007434"/>
    </source>
</evidence>
<dbReference type="HOGENOM" id="CLU_001666_8_2_9"/>
<dbReference type="InterPro" id="IPR012677">
    <property type="entry name" value="Nucleotide-bd_a/b_plait_sf"/>
</dbReference>
<evidence type="ECO:0000259" key="11">
    <source>
        <dbReference type="Pfam" id="PF13086"/>
    </source>
</evidence>
<evidence type="ECO:0000256" key="6">
    <source>
        <dbReference type="ARBA" id="ARBA00022801"/>
    </source>
</evidence>
<dbReference type="InterPro" id="IPR041677">
    <property type="entry name" value="DNA2/NAM7_AAA_11"/>
</dbReference>
<organism evidence="14 15">
    <name type="scientific">Halanaerobium hydrogeniformans</name>
    <name type="common">Halanaerobium sp. (strain sapolanicus)</name>
    <dbReference type="NCBI Taxonomy" id="656519"/>
    <lineage>
        <taxon>Bacteria</taxon>
        <taxon>Bacillati</taxon>
        <taxon>Bacillota</taxon>
        <taxon>Clostridia</taxon>
        <taxon>Halanaerobiales</taxon>
        <taxon>Halanaerobiaceae</taxon>
        <taxon>Halanaerobium</taxon>
    </lineage>
</organism>
<dbReference type="AlphaFoldDB" id="E4RJ73"/>
<dbReference type="CDD" id="cd18808">
    <property type="entry name" value="SF1_C_Upf1"/>
    <property type="match status" value="1"/>
</dbReference>
<evidence type="ECO:0000259" key="12">
    <source>
        <dbReference type="Pfam" id="PF13087"/>
    </source>
</evidence>
<dbReference type="eggNOG" id="COG0507">
    <property type="taxonomic scope" value="Bacteria"/>
</dbReference>
<keyword evidence="8" id="KW-0067">ATP-binding</keyword>
<evidence type="ECO:0000259" key="10">
    <source>
        <dbReference type="Pfam" id="PF03880"/>
    </source>
</evidence>
<dbReference type="PANTHER" id="PTHR43788">
    <property type="entry name" value="DNA2/NAM7 HELICASE FAMILY MEMBER"/>
    <property type="match status" value="1"/>
</dbReference>
<dbReference type="InterPro" id="IPR041679">
    <property type="entry name" value="DNA2/NAM7-like_C"/>
</dbReference>
<evidence type="ECO:0000256" key="3">
    <source>
        <dbReference type="ARBA" id="ARBA00012551"/>
    </source>
</evidence>
<dbReference type="InterPro" id="IPR050534">
    <property type="entry name" value="Coronavir_polyprotein_1ab"/>
</dbReference>
<dbReference type="InterPro" id="IPR004483">
    <property type="entry name" value="SMUBP-2/Hcs1-like"/>
</dbReference>
<keyword evidence="6" id="KW-0378">Hydrolase</keyword>
<dbReference type="InterPro" id="IPR048761">
    <property type="entry name" value="SMUBP-2_HCS1_1B"/>
</dbReference>
<reference evidence="14 15" key="1">
    <citation type="submission" date="2010-11" db="EMBL/GenBank/DDBJ databases">
        <title>Complete sequence of Halanaerobium sp. sapolanicus.</title>
        <authorList>
            <consortium name="US DOE Joint Genome Institute"/>
            <person name="Lucas S."/>
            <person name="Copeland A."/>
            <person name="Lapidus A."/>
            <person name="Cheng J.-F."/>
            <person name="Bruce D."/>
            <person name="Goodwin L."/>
            <person name="Pitluck S."/>
            <person name="Davenport K."/>
            <person name="Detter J.C."/>
            <person name="Han C."/>
            <person name="Tapia R."/>
            <person name="Land M."/>
            <person name="Hauser L."/>
            <person name="Jeffries C."/>
            <person name="Kyrpides N."/>
            <person name="Ivanova N."/>
            <person name="Mikhailova N."/>
            <person name="Begemann M.B."/>
            <person name="Mormile M.R."/>
            <person name="Wall J.D."/>
            <person name="Elias D.A."/>
            <person name="Woyke T."/>
        </authorList>
    </citation>
    <scope>NUCLEOTIDE SEQUENCE [LARGE SCALE GENOMIC DNA]</scope>
    <source>
        <strain evidence="15">sapolanicus</strain>
    </source>
</reference>
<evidence type="ECO:0000256" key="8">
    <source>
        <dbReference type="ARBA" id="ARBA00022840"/>
    </source>
</evidence>
<feature type="domain" description="DNA2/NAM7 helicase-like C-terminal" evidence="12">
    <location>
        <begin position="523"/>
        <end position="724"/>
    </location>
</feature>
<dbReference type="Gene3D" id="3.40.50.300">
    <property type="entry name" value="P-loop containing nucleotide triphosphate hydrolases"/>
    <property type="match status" value="2"/>
</dbReference>
<dbReference type="SUPFAM" id="SSF52540">
    <property type="entry name" value="P-loop containing nucleoside triphosphate hydrolases"/>
    <property type="match status" value="1"/>
</dbReference>
<dbReference type="eggNOG" id="COG1112">
    <property type="taxonomic scope" value="Bacteria"/>
</dbReference>
<dbReference type="GO" id="GO:0003677">
    <property type="term" value="F:DNA binding"/>
    <property type="evidence" value="ECO:0007669"/>
    <property type="project" value="InterPro"/>
</dbReference>
<dbReference type="Pfam" id="PF13086">
    <property type="entry name" value="AAA_11"/>
    <property type="match status" value="1"/>
</dbReference>
<reference evidence="14 15" key="2">
    <citation type="journal article" date="2011" name="J. Bacteriol.">
        <title>Complete Genome Sequence of the Haloalkaliphilic, Hydrogen Producing Halanaerobium hydrogenoformans.</title>
        <authorList>
            <person name="Brown S.D."/>
            <person name="Begemann M.B."/>
            <person name="Mormile M.R."/>
            <person name="Wall J.D."/>
            <person name="Han C.S."/>
            <person name="Goodwin L.A."/>
            <person name="Pitluck S."/>
            <person name="Land M.L."/>
            <person name="Hauser L.J."/>
            <person name="Elias D.A."/>
        </authorList>
    </citation>
    <scope>NUCLEOTIDE SEQUENCE [LARGE SCALE GENOMIC DNA]</scope>
    <source>
        <strain evidence="15">sapolanicus</strain>
    </source>
</reference>
<dbReference type="GO" id="GO:0043139">
    <property type="term" value="F:5'-3' DNA helicase activity"/>
    <property type="evidence" value="ECO:0007669"/>
    <property type="project" value="TreeGrafter"/>
</dbReference>
<name>E4RJ73_HALHG</name>
<dbReference type="Pfam" id="PF13087">
    <property type="entry name" value="AAA_12"/>
    <property type="match status" value="1"/>
</dbReference>
<keyword evidence="9" id="KW-0175">Coiled coil</keyword>
<evidence type="ECO:0000256" key="2">
    <source>
        <dbReference type="ARBA" id="ARBA00007913"/>
    </source>
</evidence>
<dbReference type="Pfam" id="PF21138">
    <property type="entry name" value="SMUBP-2_HCS1_1B"/>
    <property type="match status" value="1"/>
</dbReference>
<proteinExistence type="inferred from homology"/>
<dbReference type="GO" id="GO:0003723">
    <property type="term" value="F:RNA binding"/>
    <property type="evidence" value="ECO:0007669"/>
    <property type="project" value="InterPro"/>
</dbReference>
<dbReference type="CDD" id="cd12252">
    <property type="entry name" value="RRM_DbpA"/>
    <property type="match status" value="1"/>
</dbReference>
<feature type="domain" description="DNA2/NAM7 helicase helicase" evidence="11">
    <location>
        <begin position="264"/>
        <end position="514"/>
    </location>
</feature>
<gene>
    <name evidence="14" type="ordered locus">Halsa_1875</name>
</gene>
<keyword evidence="15" id="KW-1185">Reference proteome</keyword>
<dbReference type="Gene3D" id="2.40.30.270">
    <property type="match status" value="1"/>
</dbReference>
<accession>E4RJ73</accession>
<dbReference type="GO" id="GO:0005737">
    <property type="term" value="C:cytoplasm"/>
    <property type="evidence" value="ECO:0007669"/>
    <property type="project" value="UniProtKB-SubCell"/>
</dbReference>
<sequence length="749" mass="84345">MVTLVISQIDNSIGPGDIVGAFINEVGTDSNNIGKIRIDKNSKKAEVEVELVSAPKIIEVMDGNQIGGVKVNIKAKNPDDLVDKEIMDYYNKFSELLDLEREEEIDRHKLEIKYLTPSERQAKGRAMLDLRGKDAGSGFGHKPLVKFSSKYSGKKLPETEITTGDLVMISLNKPLHPDNPTGTVAEKTSYSITVAFDKHPPEFIYSKGVRLDLFVNETTFDRMFSALEIVKKPQNEIETRKRDILLAKKEFTNTAKISYNSDFLNQSQIKAIENSLAAEDFYLIQGPPGTGKTVTAVELVLEAVKKGNKVLTTAGSNTAVDNLLELLIEKDLNVVRVGHPIRVNKKLRKNTLDDRVLKHHSYIEAEKLRDEVSDLINKQDSYIYPGGKYRRGLSDQEIKEYAERDIEHHVRGISPKVINEMASWLELQSKIDKYFKQIEKLENEAVEDILNKADVICSTNITAGSEILKDFHFNLSVIDEATQSTQPATLIPYFMADKSVLIGDHKQLPPTVINQQAAKGGLAKSLFERLSETHPTDALSTLKIQYRMNRKIMGFSSLNFYDGSLRAAPSVAQHNLGDLGVYPQSEKCFTEKALKPEYPMVFLDTKEMEASERSLKASNSYDNPVESEIVLDILDRAAMLSMDENNIAVITPYKDQVDLLNQHNNLTEIEIDTVDAFQGREKEMVVFSAVRSNDDANIGFLRDLRRLNVALTRAKRKIIFIGDSSTICQHQSYKNLLTYIKRVGLYYRL</sequence>
<evidence type="ECO:0000256" key="9">
    <source>
        <dbReference type="SAM" id="Coils"/>
    </source>
</evidence>
<feature type="domain" description="DEAD box helicase DbpA/CsdA RNA-binding" evidence="10">
    <location>
        <begin position="12"/>
        <end position="74"/>
    </location>
</feature>
<dbReference type="InterPro" id="IPR047187">
    <property type="entry name" value="SF1_C_Upf1"/>
</dbReference>
<feature type="coiled-coil region" evidence="9">
    <location>
        <begin position="424"/>
        <end position="451"/>
    </location>
</feature>
<dbReference type="NCBIfam" id="TIGR00376">
    <property type="entry name" value="IGHMBP2 family helicase"/>
    <property type="match status" value="1"/>
</dbReference>
<keyword evidence="5" id="KW-0547">Nucleotide-binding</keyword>
<dbReference type="InterPro" id="IPR027417">
    <property type="entry name" value="P-loop_NTPase"/>
</dbReference>
<evidence type="ECO:0000256" key="7">
    <source>
        <dbReference type="ARBA" id="ARBA00022806"/>
    </source>
</evidence>
<protein>
    <recommendedName>
        <fullName evidence="3">DNA helicase</fullName>
        <ecNumber evidence="3">3.6.4.12</ecNumber>
    </recommendedName>
</protein>
<comment type="subcellular location">
    <subcellularLocation>
        <location evidence="1">Cytoplasm</location>
    </subcellularLocation>
</comment>
<dbReference type="GO" id="GO:0005524">
    <property type="term" value="F:ATP binding"/>
    <property type="evidence" value="ECO:0007669"/>
    <property type="project" value="UniProtKB-KW"/>
</dbReference>
<keyword evidence="4" id="KW-0963">Cytoplasm</keyword>
<dbReference type="Gene3D" id="3.30.70.330">
    <property type="match status" value="1"/>
</dbReference>
<evidence type="ECO:0000256" key="5">
    <source>
        <dbReference type="ARBA" id="ARBA00022741"/>
    </source>
</evidence>
<dbReference type="EMBL" id="CP002304">
    <property type="protein sequence ID" value="ADQ15293.1"/>
    <property type="molecule type" value="Genomic_DNA"/>
</dbReference>
<comment type="similarity">
    <text evidence="2">Belongs to the DNA2/NAM7 helicase family.</text>
</comment>
<dbReference type="OrthoDB" id="9757917at2"/>
<feature type="domain" description="Helicase SMUBP-2/HCS1 1B" evidence="13">
    <location>
        <begin position="95"/>
        <end position="199"/>
    </location>
</feature>
<evidence type="ECO:0000256" key="1">
    <source>
        <dbReference type="ARBA" id="ARBA00004496"/>
    </source>
</evidence>
<evidence type="ECO:0000259" key="13">
    <source>
        <dbReference type="Pfam" id="PF21138"/>
    </source>
</evidence>
<dbReference type="STRING" id="656519.Halsa_1875"/>